<evidence type="ECO:0000256" key="6">
    <source>
        <dbReference type="ARBA" id="ARBA00023136"/>
    </source>
</evidence>
<comment type="subcellular location">
    <subcellularLocation>
        <location evidence="1">Cell membrane</location>
        <topology evidence="1">Multi-pass membrane protein</topology>
    </subcellularLocation>
</comment>
<proteinExistence type="predicted"/>
<accession>C4L1K6</accession>
<feature type="transmembrane region" description="Helical" evidence="7">
    <location>
        <begin position="79"/>
        <end position="97"/>
    </location>
</feature>
<evidence type="ECO:0000256" key="7">
    <source>
        <dbReference type="SAM" id="Phobius"/>
    </source>
</evidence>
<dbReference type="PANTHER" id="PTHR23517">
    <property type="entry name" value="RESISTANCE PROTEIN MDTM, PUTATIVE-RELATED-RELATED"/>
    <property type="match status" value="1"/>
</dbReference>
<dbReference type="GO" id="GO:0005886">
    <property type="term" value="C:plasma membrane"/>
    <property type="evidence" value="ECO:0007669"/>
    <property type="project" value="UniProtKB-SubCell"/>
</dbReference>
<evidence type="ECO:0000256" key="4">
    <source>
        <dbReference type="ARBA" id="ARBA00022692"/>
    </source>
</evidence>
<feature type="transmembrane region" description="Helical" evidence="7">
    <location>
        <begin position="263"/>
        <end position="283"/>
    </location>
</feature>
<dbReference type="KEGG" id="eat:EAT1b_2115"/>
<keyword evidence="5 7" id="KW-1133">Transmembrane helix</keyword>
<dbReference type="InterPro" id="IPR036259">
    <property type="entry name" value="MFS_trans_sf"/>
</dbReference>
<evidence type="ECO:0000256" key="2">
    <source>
        <dbReference type="ARBA" id="ARBA00022448"/>
    </source>
</evidence>
<dbReference type="GO" id="GO:0022857">
    <property type="term" value="F:transmembrane transporter activity"/>
    <property type="evidence" value="ECO:0007669"/>
    <property type="project" value="InterPro"/>
</dbReference>
<dbReference type="InterPro" id="IPR020846">
    <property type="entry name" value="MFS_dom"/>
</dbReference>
<evidence type="ECO:0000256" key="5">
    <source>
        <dbReference type="ARBA" id="ARBA00022989"/>
    </source>
</evidence>
<keyword evidence="2" id="KW-0813">Transport</keyword>
<gene>
    <name evidence="9" type="ordered locus">EAT1b_2115</name>
</gene>
<dbReference type="Gene3D" id="1.20.1250.20">
    <property type="entry name" value="MFS general substrate transporter like domains"/>
    <property type="match status" value="1"/>
</dbReference>
<dbReference type="CDD" id="cd17329">
    <property type="entry name" value="MFS_MdtH_MDR_like"/>
    <property type="match status" value="1"/>
</dbReference>
<evidence type="ECO:0000259" key="8">
    <source>
        <dbReference type="PROSITE" id="PS50850"/>
    </source>
</evidence>
<keyword evidence="10" id="KW-1185">Reference proteome</keyword>
<evidence type="ECO:0000313" key="9">
    <source>
        <dbReference type="EMBL" id="ACQ71038.1"/>
    </source>
</evidence>
<dbReference type="AlphaFoldDB" id="C4L1K6"/>
<dbReference type="PANTHER" id="PTHR23517:SF3">
    <property type="entry name" value="INTEGRAL MEMBRANE TRANSPORT PROTEIN"/>
    <property type="match status" value="1"/>
</dbReference>
<feature type="transmembrane region" description="Helical" evidence="7">
    <location>
        <begin position="23"/>
        <end position="41"/>
    </location>
</feature>
<dbReference type="SUPFAM" id="SSF103473">
    <property type="entry name" value="MFS general substrate transporter"/>
    <property type="match status" value="1"/>
</dbReference>
<keyword evidence="3" id="KW-1003">Cell membrane</keyword>
<feature type="domain" description="Major facilitator superfamily (MFS) profile" evidence="8">
    <location>
        <begin position="1"/>
        <end position="416"/>
    </location>
</feature>
<evidence type="ECO:0000313" key="10">
    <source>
        <dbReference type="Proteomes" id="UP000000716"/>
    </source>
</evidence>
<keyword evidence="4 7" id="KW-0812">Transmembrane</keyword>
<dbReference type="InterPro" id="IPR011701">
    <property type="entry name" value="MFS"/>
</dbReference>
<feature type="transmembrane region" description="Helical" evidence="7">
    <location>
        <begin position="169"/>
        <end position="189"/>
    </location>
</feature>
<feature type="transmembrane region" description="Helical" evidence="7">
    <location>
        <begin position="141"/>
        <end position="163"/>
    </location>
</feature>
<dbReference type="Pfam" id="PF07690">
    <property type="entry name" value="MFS_1"/>
    <property type="match status" value="1"/>
</dbReference>
<protein>
    <submittedName>
        <fullName evidence="9">Major facilitator superfamily MFS_1</fullName>
    </submittedName>
</protein>
<dbReference type="PROSITE" id="PS50850">
    <property type="entry name" value="MFS"/>
    <property type="match status" value="1"/>
</dbReference>
<dbReference type="EMBL" id="CP001615">
    <property type="protein sequence ID" value="ACQ71038.1"/>
    <property type="molecule type" value="Genomic_DNA"/>
</dbReference>
<dbReference type="Proteomes" id="UP000000716">
    <property type="component" value="Chromosome"/>
</dbReference>
<dbReference type="eggNOG" id="COG2211">
    <property type="taxonomic scope" value="Bacteria"/>
</dbReference>
<dbReference type="HOGENOM" id="CLU_001265_60_3_9"/>
<feature type="transmembrane region" description="Helical" evidence="7">
    <location>
        <begin position="385"/>
        <end position="405"/>
    </location>
</feature>
<feature type="transmembrane region" description="Helical" evidence="7">
    <location>
        <begin position="47"/>
        <end position="67"/>
    </location>
</feature>
<feature type="transmembrane region" description="Helical" evidence="7">
    <location>
        <begin position="295"/>
        <end position="311"/>
    </location>
</feature>
<reference evidence="9 10" key="1">
    <citation type="journal article" date="2011" name="J. Bacteriol.">
        <title>Complete genome sequence of the Thermophilic Bacterium Exiguobacterium sp. AT1b.</title>
        <authorList>
            <person name="Vishnivetskaya T.A."/>
            <person name="Lucas S."/>
            <person name="Copeland A."/>
            <person name="Lapidus A."/>
            <person name="Glavina Del Rio T."/>
            <person name="Dalin E."/>
            <person name="Tice H."/>
            <person name="Bruce D.C."/>
            <person name="Goodwin L.A."/>
            <person name="Pitluck S."/>
            <person name="Saunders E."/>
            <person name="Brettin T."/>
            <person name="Detter C."/>
            <person name="Han C."/>
            <person name="Larimer F."/>
            <person name="Land M.L."/>
            <person name="Hauser L.J."/>
            <person name="Kyrpides N.C."/>
            <person name="Ovchinnikova G."/>
            <person name="Kathariou S."/>
            <person name="Ramaley R.F."/>
            <person name="Rodrigues D.F."/>
            <person name="Hendrix C."/>
            <person name="Richardson P."/>
            <person name="Tiedje J.M."/>
        </authorList>
    </citation>
    <scope>NUCLEOTIDE SEQUENCE [LARGE SCALE GENOMIC DNA]</scope>
    <source>
        <strain evidence="10">ATCC BAA-1283 / AT1b</strain>
    </source>
</reference>
<feature type="transmembrane region" description="Helical" evidence="7">
    <location>
        <begin position="103"/>
        <end position="120"/>
    </location>
</feature>
<dbReference type="STRING" id="360911.EAT1b_2115"/>
<evidence type="ECO:0000256" key="3">
    <source>
        <dbReference type="ARBA" id="ARBA00022475"/>
    </source>
</evidence>
<feature type="transmembrane region" description="Helical" evidence="7">
    <location>
        <begin position="221"/>
        <end position="243"/>
    </location>
</feature>
<name>C4L1K6_EXISA</name>
<dbReference type="InterPro" id="IPR050171">
    <property type="entry name" value="MFS_Transporters"/>
</dbReference>
<evidence type="ECO:0000256" key="1">
    <source>
        <dbReference type="ARBA" id="ARBA00004651"/>
    </source>
</evidence>
<keyword evidence="6 7" id="KW-0472">Membrane</keyword>
<organism evidence="9 10">
    <name type="scientific">Exiguobacterium sp. (strain ATCC BAA-1283 / AT1b)</name>
    <dbReference type="NCBI Taxonomy" id="360911"/>
    <lineage>
        <taxon>Bacteria</taxon>
        <taxon>Bacillati</taxon>
        <taxon>Bacillota</taxon>
        <taxon>Bacilli</taxon>
        <taxon>Bacillales</taxon>
        <taxon>Bacillales Family XII. Incertae Sedis</taxon>
        <taxon>Exiguobacterium</taxon>
    </lineage>
</organism>
<sequence>MEGDKMKWKDIPKPIKVRLVTSFFNRSVSFAIMPFMALLFVKAFNEWIAGVFLISLVCLGYVIGLIGGYLADKFSRKRLLVLTASLTASMFLVMTLSLQFDQMIVFMIAYTIFTVTNNLGRPAMSAIIIDATTPENRKAVYALDYWLINLSITIGTALGGWLYVSNQLLLFWILTFTSSMLPIAYAIFLEDTKRTWTSQKLRLVFVDVFQSYQIAWRDRPFVKVVFGSMCILAAEFSMGSYVAVRLADSFEPLSIESWTINGVRMMSLIQIENTLIVVALTFFIQRLASRFSNKHTLLGGLALYTIGYAVITSANSMMLLLSFMLIATFGELLYSPVLNTEKANMMPEDRRGAYSAFAGTSFAGADFLSRSTILIGSLLTPFMMSVYIGLLVSFGCFLVYSGIYVKEKIVLRRAAS</sequence>